<dbReference type="NCBIfam" id="TIGR01965">
    <property type="entry name" value="VCBS_repeat"/>
    <property type="match status" value="7"/>
</dbReference>
<keyword evidence="3" id="KW-1185">Reference proteome</keyword>
<sequence length="2138" mass="223017">MAIGIVRALVGTTTATDSRGNTRVLRVGDAVELNETIQSSAGSTVLIQFDNGGFATVGSNDKLVLDQSVLDPTGNTRTAEAAGQSVEDIQAMIAAGMDPTQIAEATAAGADAGTAGDPGHSGSHSFVVVNQEGASAEVTPGFGTDTSASPLDTAAAQTAEPRFFINPDTAGEEAANNAPTIIDRHGDTLNLKEAGVGTVEQGGKPGWALGDHNHAIAGTPKAGGSFTVGDADGDELSARLVDGSGNPVEGVVTDPDTGVMTLETEYGTLTVTPTVNPDGSVTYDYSFELNDNANSLNEGQSADYEYKVEVSDGRGGTVSEDVHVKIDGTNDAPSIKFDSVHVKEEGAGTSGIGGNDGFVGDNHHRFVVHGDLSQKAGDVDAGDNLTYSVDIKGGEKNLETASTGGSVVTDAEGNKVSVPVEVLSNTTENGIQTIVTNYGTFTLNTATGEYTFELNTAEGSPANNLAQGEFLNLGFTSTVTDLSGAIGNHTVRVTVEGSNDAPVLSRPDAIDAYQGEVVEGKVTGSDADHGAKLSYSFGVDGNGNPVTEIETSYGTVRINPDTGEYEYTLKPGASTGDLTDEFNVRVTDEHGAYDEKNVSVNIHGNRAPEIVTPPEDADGLVVKESGQAAKGEGVPDKGWAEGENQTKVPGIKSDGDSFTVKDPDGGDKLKATLTDEHGNPVEGVITNQETGVITLVTDYGTLTVTPTVNGDGSVTYDYQFVLNDNGKANNLAQGEEVPLDFYIKVSDSSGAFVTQEVNVTIEGTNDGPKVNGTQVHVKEEGVYDGNQDTSGDGKNNGNMNEQYHRTVVEGKVPFSDPDDGSVIKLSADLSDGKKVVSETTAAVFKGDTLTPDNGTGATEKIVIENRDSYTKTVDGKEHTIEVIQTNYGTLELDTVTGNYTFTLNGEAADHLAAGEKFIIDFRVTATDEHNAQGHSDFAVHVTVEGANDAPSFVQLEHNDYLGIEQPSIGADGKWEVEAAEQGRWRGNDGNTNRVSDHSDVVSGSFGASDDDRGSTLTFSADFVNGTTSGPNKDALEQGNQGNGLKPTGVDDLTLTAPKVLAEHADKGSDHYTELPAGTYKVFHFDVGDFYLDVNTGKYYFDVKDGNPMIDGMNLGDSHSLNFNVTVTDEHGASSSHDFTINITGRNDRPELTVSDTPLGVTAGSDVHGNLLGDNILSVADDDINDTHTFHIITNPTMNGNNPGDYDGRTDNFASNRFENYKPVTQLEGKYGVLTIDPDTGDYTYRLYGKGEGPEGAWELVQGLGKDGVLTDEVFHIGVKDSHNAFDIKDIHITVNGNESAPSVDPVDASLVVNEAGLNNPVDGSEVAVLKLADGYEIVESADGHYGEGMYGKLVRNGEGQWEYRLEKAYDHAPDQNTAGTASGADTITIQVKGPDGQIQNVTVKVDIIDDVPQISAGDNNAVAGVDGSTVFEGALTIDYGADGASDSFTDTGIHVRVDGIDFVFKAGSNGELAPLDVVAGTLTLTGGKDGHFDYTFKPAPDYEDKPLEIELSVKDHDGDTATGTIVIDPSSTPPVPENHAPVAGDASADVTVSTETITVPTGGNRIVAGGLTNDGTSASINGVDRYEGDHGNHSIFKDHNGGVSYEEAIRGSEKVSTLADYLKLIEGENCPDVIVIDNAKGNFVFDGSFNIPEGKTVIVDGDCVIGNGAHFNNSGGQHDAFGGLFYVTGDMIIEKGSFHPGSGPHILVQGNFDWHGNVQVSGALETTVTIEQTEVRIDLNETFTDAEKDTMTFQVDKNSLPDGYDASITNGVLTIAGKEGVPFGQHGFTVTATDEKGASTTIIFDISVSGGNATVEVLPVNVPGSVSFDPMMLSAMSETGAGHVTDDLAHQPLDGNPHTDTVDGMIAAADTVEHGTAGHDMLTGSHGNDVLYGEAGHDLMVGDGSGTTVDALAGLVHSDSSSESVLNTIHAMSPEQLKGLSDGLETMEHHNDGNDVLLGGAGNDVLIGMGGNDVLHGGEGNDILLGGSGDDILVGGKGDDVLAGGSGHDTFQYHQGDLDGVVNGDHIADFHLGDQATDPNADVLDIGDLLLGSGAKADGSDLFSGGFLQVEVMSHDEEKGTAKVRLSIDQDGAAGSEHGSVALATIDMKGVHGIGGMNAQDQADHLMQQLMDNHALKM</sequence>
<dbReference type="Gene3D" id="2.150.10.10">
    <property type="entry name" value="Serralysin-like metalloprotease, C-terminal"/>
    <property type="match status" value="2"/>
</dbReference>
<dbReference type="eggNOG" id="COG3210">
    <property type="taxonomic scope" value="Bacteria"/>
</dbReference>
<dbReference type="SUPFAM" id="SSF51120">
    <property type="entry name" value="beta-Roll"/>
    <property type="match status" value="1"/>
</dbReference>
<dbReference type="Pfam" id="PF05345">
    <property type="entry name" value="He_PIG"/>
    <property type="match status" value="1"/>
</dbReference>
<dbReference type="STRING" id="847.BRW83_1830"/>
<gene>
    <name evidence="2" type="ORF">OFBG_00421</name>
</gene>
<dbReference type="PROSITE" id="PS00330">
    <property type="entry name" value="HEMOLYSIN_CALCIUM"/>
    <property type="match status" value="3"/>
</dbReference>
<feature type="region of interest" description="Disordered" evidence="1">
    <location>
        <begin position="628"/>
        <end position="655"/>
    </location>
</feature>
<dbReference type="GO" id="GO:0005509">
    <property type="term" value="F:calcium ion binding"/>
    <property type="evidence" value="ECO:0007669"/>
    <property type="project" value="InterPro"/>
</dbReference>
<evidence type="ECO:0000256" key="1">
    <source>
        <dbReference type="SAM" id="MobiDB-lite"/>
    </source>
</evidence>
<dbReference type="OrthoDB" id="8731939at2"/>
<dbReference type="InterPro" id="IPR001343">
    <property type="entry name" value="Hemolysn_Ca-bd"/>
</dbReference>
<dbReference type="Pfam" id="PF17963">
    <property type="entry name" value="Big_9"/>
    <property type="match status" value="1"/>
</dbReference>
<dbReference type="Pfam" id="PF00353">
    <property type="entry name" value="HemolysinCabind"/>
    <property type="match status" value="2"/>
</dbReference>
<feature type="region of interest" description="Disordered" evidence="1">
    <location>
        <begin position="983"/>
        <end position="1011"/>
    </location>
</feature>
<dbReference type="GeneID" id="77135667"/>
<protein>
    <submittedName>
        <fullName evidence="2">Type I secretion target GGXGXDXXX repeat (2 copies)</fullName>
    </submittedName>
</protein>
<accession>C3X867</accession>
<dbReference type="eggNOG" id="COG2931">
    <property type="taxonomic scope" value="Bacteria"/>
</dbReference>
<reference evidence="2 3" key="1">
    <citation type="submission" date="2009-02" db="EMBL/GenBank/DDBJ databases">
        <title>The Genome Sequence of Oxalobacter formigenes OXCC13.</title>
        <authorList>
            <consortium name="The Broad Institute Genome Sequencing Platform"/>
            <person name="Ward D."/>
            <person name="Young S.K."/>
            <person name="Kodira C.D."/>
            <person name="Zeng Q."/>
            <person name="Koehrsen M."/>
            <person name="Alvarado L."/>
            <person name="Berlin A."/>
            <person name="Borenstein D."/>
            <person name="Chen Z."/>
            <person name="Engels R."/>
            <person name="Freedman E."/>
            <person name="Gellesch M."/>
            <person name="Goldberg J."/>
            <person name="Griggs A."/>
            <person name="Gujja S."/>
            <person name="Heiman D."/>
            <person name="Hepburn T."/>
            <person name="Howarth C."/>
            <person name="Jen D."/>
            <person name="Larson L."/>
            <person name="Lewis B."/>
            <person name="Mehta T."/>
            <person name="Park D."/>
            <person name="Pearson M."/>
            <person name="Roberts A."/>
            <person name="Saif S."/>
            <person name="Shea T."/>
            <person name="Shenoy N."/>
            <person name="Sisk P."/>
            <person name="Stolte C."/>
            <person name="Sykes S."/>
            <person name="Walk T."/>
            <person name="White J."/>
            <person name="Yandava C."/>
            <person name="Allison M.J."/>
            <person name="Lander E."/>
            <person name="Nusbaum C."/>
            <person name="Galagan J."/>
            <person name="Birren B."/>
        </authorList>
    </citation>
    <scope>NUCLEOTIDE SEQUENCE [LARGE SCALE GENOMIC DNA]</scope>
    <source>
        <strain evidence="2 3">OXCC13</strain>
    </source>
</reference>
<dbReference type="InterPro" id="IPR010221">
    <property type="entry name" value="VCBS_dom"/>
</dbReference>
<dbReference type="InterPro" id="IPR011049">
    <property type="entry name" value="Serralysin-like_metalloprot_C"/>
</dbReference>
<dbReference type="NCBIfam" id="NF033682">
    <property type="entry name" value="retention_LapA"/>
    <property type="match status" value="1"/>
</dbReference>
<dbReference type="InterPro" id="IPR047777">
    <property type="entry name" value="LapA-like_RM"/>
</dbReference>
<dbReference type="RefSeq" id="WP_005879818.1">
    <property type="nucleotide sequence ID" value="NZ_CP019430.1"/>
</dbReference>
<proteinExistence type="predicted"/>
<dbReference type="Proteomes" id="UP000005089">
    <property type="component" value="Unassembled WGS sequence"/>
</dbReference>
<dbReference type="HOGENOM" id="CLU_232269_0_0_4"/>
<name>C3X867_OXAFO</name>
<organism evidence="2 3">
    <name type="scientific">Oxalobacter formigenes OXCC13</name>
    <dbReference type="NCBI Taxonomy" id="556269"/>
    <lineage>
        <taxon>Bacteria</taxon>
        <taxon>Pseudomonadati</taxon>
        <taxon>Pseudomonadota</taxon>
        <taxon>Betaproteobacteria</taxon>
        <taxon>Burkholderiales</taxon>
        <taxon>Oxalobacteraceae</taxon>
        <taxon>Oxalobacter</taxon>
    </lineage>
</organism>
<evidence type="ECO:0000313" key="2">
    <source>
        <dbReference type="EMBL" id="EEO29393.1"/>
    </source>
</evidence>
<dbReference type="PRINTS" id="PR00313">
    <property type="entry name" value="CABNDNGRPT"/>
</dbReference>
<dbReference type="EMBL" id="GG658170">
    <property type="protein sequence ID" value="EEO29393.1"/>
    <property type="molecule type" value="Genomic_DNA"/>
</dbReference>
<dbReference type="InterPro" id="IPR018511">
    <property type="entry name" value="Hemolysin-typ_Ca-bd_CS"/>
</dbReference>
<evidence type="ECO:0000313" key="3">
    <source>
        <dbReference type="Proteomes" id="UP000005089"/>
    </source>
</evidence>